<evidence type="ECO:0000256" key="1">
    <source>
        <dbReference type="ARBA" id="ARBA00001957"/>
    </source>
</evidence>
<dbReference type="InterPro" id="IPR025110">
    <property type="entry name" value="AMP-bd_C"/>
</dbReference>
<dbReference type="InterPro" id="IPR023213">
    <property type="entry name" value="CAT-like_dom_sf"/>
</dbReference>
<keyword evidence="2" id="KW-0596">Phosphopantetheine</keyword>
<evidence type="ECO:0000256" key="3">
    <source>
        <dbReference type="ARBA" id="ARBA00022553"/>
    </source>
</evidence>
<dbReference type="InterPro" id="IPR036736">
    <property type="entry name" value="ACP-like_sf"/>
</dbReference>
<dbReference type="PROSITE" id="PS50075">
    <property type="entry name" value="CARRIER"/>
    <property type="match status" value="2"/>
</dbReference>
<dbReference type="CDD" id="cd05930">
    <property type="entry name" value="A_NRPS"/>
    <property type="match status" value="1"/>
</dbReference>
<dbReference type="GO" id="GO:0031177">
    <property type="term" value="F:phosphopantetheine binding"/>
    <property type="evidence" value="ECO:0007669"/>
    <property type="project" value="TreeGrafter"/>
</dbReference>
<gene>
    <name evidence="5" type="ORF">D8S85_00190</name>
</gene>
<dbReference type="PROSITE" id="PS00455">
    <property type="entry name" value="AMP_BINDING"/>
    <property type="match status" value="2"/>
</dbReference>
<dbReference type="PANTHER" id="PTHR45527">
    <property type="entry name" value="NONRIBOSOMAL PEPTIDE SYNTHETASE"/>
    <property type="match status" value="1"/>
</dbReference>
<dbReference type="InterPro" id="IPR020845">
    <property type="entry name" value="AMP-binding_CS"/>
</dbReference>
<dbReference type="InterPro" id="IPR001031">
    <property type="entry name" value="Thioesterase"/>
</dbReference>
<dbReference type="InterPro" id="IPR000873">
    <property type="entry name" value="AMP-dep_synth/lig_dom"/>
</dbReference>
<dbReference type="Pfam" id="PF00501">
    <property type="entry name" value="AMP-binding"/>
    <property type="match status" value="2"/>
</dbReference>
<proteinExistence type="predicted"/>
<dbReference type="InterPro" id="IPR045851">
    <property type="entry name" value="AMP-bd_C_sf"/>
</dbReference>
<name>A0A3Q9IPL9_9BACT</name>
<dbReference type="PANTHER" id="PTHR45527:SF1">
    <property type="entry name" value="FATTY ACID SYNTHASE"/>
    <property type="match status" value="1"/>
</dbReference>
<sequence>MKTLVSVIKNAFDTVPEKGIIHVTHGKEDYFQSYRELYTKSKATAFILREKGLIPGDILILSVDKSYHFTQLFWGCIFAGIIPAPMPAIAGQQKSSVAFRRLKAAMNYLKAPLVVSTDSNLPEDFPSYFSAENIIKQSQISNHDFIAYNAHANDVAVIQFSSGSTGNPKGVMLSHANILANLSLKSKFDHTTPDDILIHWMPYFHDFGLFGNHLSSVYNAITEIRIDPMTYLRNPLIWLEKITQYKATITGSTPTGMDILLKSLEKGEATNPIDLSGIKILSLGAEMVPAGLFDRTCTTLSQYGFNPSVYCPAYGMAETTLVVAGTELETGYRKIVVDRHQFTKGNIVEYSQCEDSFCEIVSIGKPLEDVQIRIANDNLPLGTYSVGEIQIKSNCVMLGYYNNAEANQNAFADGWLRTGDSGFFDKDGYLYIVGRKKEIIIVNGQNYFPFDLESCILSQLKDKIELSLFTSYYSEDEGREIVLHFFVPKNRNKDTISLVNSCNALIGELAGLSVDFSIPIRKGDIPKTSSSKTMRKELANRFLNGWFDKSIQNDIPVDMKNKDTQNINHKQLLTDIWKEALQLDNKLAGLDVTDNFFALGGDSIRTMKAVAEMESRYKRKVEANFIYKYPTLKEQINYFQSLETEAVVLPTDEYELLVREIIGEELHINPETLGTTDNFISKAKSVNNVLTLIQRIKNIFKLDHTDEKLQEASSVRQIADLIKAKYMLLPGEPFPLMDFQETLFYHSKSFLRNEPTGLSCYIICRTTLSGEFKKEYFDKAFNHVVKSHPILHSVISEDSETPSMITLNDYPDFASSYTDISSLSKPEQEAFFEKNDLKDHDHRFDLTRHPLYYSNIFKTGDNEHEIVIHIDHQLIDGFSFFEFIHEILSLYDKFADGKTLEIRTPEGLQFSDYVRIEKSRSETKAYQDAMKFALDVFKNVPEKIAIPMCQNPSMLNAVHFSTLHTEMKPEVMQAITSMAKSVQGISMNSLLLACYFKLMNIWSGQNDLIINMPVYNREQYFPHARKVIGSFLDIFPVRVQTKPSEPILSIAGKIEKFVRTLLEYPVSSIELTRRIAEQEGFKQGSLSSIIFSNSINMIPEGTSKFSKYFKMGAPKVQTGAPGTYIDLVMFTWEGEWHFDWNYVRELFSKSFMKTLANQYALMLEQLARTKDDTAKQSEFTGTNIIPEQYNRLFDLINNTAHEYPIMTINQWIKNIAKRYPQKEAVSFEDKNLNYESFYRKANQFAYLLQHLGVKPGEKVALLMNRTLDLPIAQLAILIAGGAYVPIDPLYPAERIKYMLEDCGAKVLVSQKMHTELIEQTYTEKLKNCILTDADESFTLPCNYSLFTRKDILLQPGTEIESPNTAEDLIYIIYTSGSTGQPKGTMLRHRNVCNFLYYVQQAFEVKPEDRFTFVTSYSFDMTITSNWLPFLTGASLHILSEENTRNVELLLRFIADKAISFLNITPSHFSMLANTLEFTDEKITLQENMTVMLGAEIINAGDVNKWLSYFPKHKLINEYGPTETTVASTFFPIPVKHGKCELSIVPIGKPIYNTQVYILNENNERCMPGVPGILHIGGAGVALGYLNKEEKTNSVFIPNPLTGNKNDVVYNTGDLAKFTETGDIIFIGRKDFQVNVRGYRIELGEIENALSKVPEIAKTCADIQFDNNKQAVVVAFYTTRTKIALDDNYILEIIAKLLPQYMLPSVLLHVEQIPVTPNGKTDRKALPYIAGTKQISHSASYAPPTNKAEKEMVAIWSRILDIPQIGIHDNFWEIGGDSIKSVRLVRELKSAGFEHIKLRDMFDSPTIFQMVNRMGNVSGNDNILTLKSIPNAKAILFCLPYAAGTAGMYAPLSEDFGQRFNIQSAHYPGHGDNRPLKENIGDISALYIEELKKNNLPLFLLGYSYGGYVAYDICRKLEESNVPVQGIIMIGTTPPDIKDELMTFYLNHETDYEKGNNNLFNQHFLETLSNEEQEEYLEQLKSDTRSMLDYNFLKRQLKTPLLSIIGEDEESAIKEHQNIWEQYFSHVEYATLRGGHLLIKNFHKNLATCVEAFINRTKTNKQL</sequence>
<dbReference type="InterPro" id="IPR029058">
    <property type="entry name" value="AB_hydrolase_fold"/>
</dbReference>
<dbReference type="GO" id="GO:0005829">
    <property type="term" value="C:cytosol"/>
    <property type="evidence" value="ECO:0007669"/>
    <property type="project" value="TreeGrafter"/>
</dbReference>
<dbReference type="Proteomes" id="UP000270673">
    <property type="component" value="Chromosome"/>
</dbReference>
<dbReference type="KEGG" id="buy:D8S85_00190"/>
<accession>A0A3Q9IPL9</accession>
<dbReference type="Pfam" id="PF13193">
    <property type="entry name" value="AMP-binding_C"/>
    <property type="match status" value="1"/>
</dbReference>
<dbReference type="Gene3D" id="3.40.50.980">
    <property type="match status" value="2"/>
</dbReference>
<dbReference type="InterPro" id="IPR001242">
    <property type="entry name" value="Condensation_dom"/>
</dbReference>
<evidence type="ECO:0000313" key="5">
    <source>
        <dbReference type="EMBL" id="AZS28121.1"/>
    </source>
</evidence>
<comment type="cofactor">
    <cofactor evidence="1">
        <name>pantetheine 4'-phosphate</name>
        <dbReference type="ChEBI" id="CHEBI:47942"/>
    </cofactor>
</comment>
<dbReference type="Gene3D" id="3.30.559.30">
    <property type="entry name" value="Nonribosomal peptide synthetase, condensation domain"/>
    <property type="match status" value="1"/>
</dbReference>
<protein>
    <submittedName>
        <fullName evidence="5">Amino acid adenylation domain-containing protein</fullName>
    </submittedName>
</protein>
<dbReference type="NCBIfam" id="TIGR01733">
    <property type="entry name" value="AA-adenyl-dom"/>
    <property type="match status" value="1"/>
</dbReference>
<feature type="domain" description="Carrier" evidence="4">
    <location>
        <begin position="1742"/>
        <end position="1817"/>
    </location>
</feature>
<dbReference type="Pfam" id="PF00550">
    <property type="entry name" value="PP-binding"/>
    <property type="match status" value="2"/>
</dbReference>
<dbReference type="InterPro" id="IPR006162">
    <property type="entry name" value="Ppantetheine_attach_site"/>
</dbReference>
<keyword evidence="3" id="KW-0597">Phosphoprotein</keyword>
<dbReference type="FunFam" id="3.40.50.980:FF:000001">
    <property type="entry name" value="Non-ribosomal peptide synthetase"/>
    <property type="match status" value="1"/>
</dbReference>
<evidence type="ECO:0000256" key="2">
    <source>
        <dbReference type="ARBA" id="ARBA00022450"/>
    </source>
</evidence>
<dbReference type="SUPFAM" id="SSF56801">
    <property type="entry name" value="Acetyl-CoA synthetase-like"/>
    <property type="match status" value="2"/>
</dbReference>
<dbReference type="InterPro" id="IPR042099">
    <property type="entry name" value="ANL_N_sf"/>
</dbReference>
<dbReference type="GO" id="GO:0044550">
    <property type="term" value="P:secondary metabolite biosynthetic process"/>
    <property type="evidence" value="ECO:0007669"/>
    <property type="project" value="TreeGrafter"/>
</dbReference>
<dbReference type="RefSeq" id="WP_127074653.1">
    <property type="nucleotide sequence ID" value="NZ_CP032819.1"/>
</dbReference>
<dbReference type="Gene3D" id="2.30.38.10">
    <property type="entry name" value="Luciferase, Domain 3"/>
    <property type="match status" value="1"/>
</dbReference>
<dbReference type="OrthoDB" id="4317020at2"/>
<feature type="domain" description="Carrier" evidence="4">
    <location>
        <begin position="567"/>
        <end position="643"/>
    </location>
</feature>
<dbReference type="Gene3D" id="3.40.50.12780">
    <property type="entry name" value="N-terminal domain of ligase-like"/>
    <property type="match status" value="1"/>
</dbReference>
<dbReference type="Gene3D" id="3.30.559.10">
    <property type="entry name" value="Chloramphenicol acetyltransferase-like domain"/>
    <property type="match status" value="1"/>
</dbReference>
<dbReference type="Gene3D" id="1.10.1200.10">
    <property type="entry name" value="ACP-like"/>
    <property type="match status" value="2"/>
</dbReference>
<dbReference type="PROSITE" id="PS00012">
    <property type="entry name" value="PHOSPHOPANTETHEINE"/>
    <property type="match status" value="2"/>
</dbReference>
<dbReference type="SUPFAM" id="SSF53474">
    <property type="entry name" value="alpha/beta-Hydrolases"/>
    <property type="match status" value="1"/>
</dbReference>
<keyword evidence="6" id="KW-1185">Reference proteome</keyword>
<reference evidence="5 6" key="1">
    <citation type="submission" date="2018-10" db="EMBL/GenBank/DDBJ databases">
        <title>Butyricimonas faecalis sp. nov., isolated from human faeces and emended description of the genus Butyricimonas.</title>
        <authorList>
            <person name="Le Roy T."/>
            <person name="Van der Smissen P."/>
            <person name="Paquot A."/>
            <person name="Delzenne N."/>
            <person name="Muccioli G."/>
            <person name="Collet J.-F."/>
            <person name="Cani P.D."/>
        </authorList>
    </citation>
    <scope>NUCLEOTIDE SEQUENCE [LARGE SCALE GENOMIC DNA]</scope>
    <source>
        <strain evidence="5 6">H184</strain>
    </source>
</reference>
<evidence type="ECO:0000313" key="6">
    <source>
        <dbReference type="Proteomes" id="UP000270673"/>
    </source>
</evidence>
<dbReference type="Gene3D" id="3.40.50.1820">
    <property type="entry name" value="alpha/beta hydrolase"/>
    <property type="match status" value="1"/>
</dbReference>
<dbReference type="Pfam" id="PF00668">
    <property type="entry name" value="Condensation"/>
    <property type="match status" value="1"/>
</dbReference>
<dbReference type="GO" id="GO:0043041">
    <property type="term" value="P:amino acid activation for nonribosomal peptide biosynthetic process"/>
    <property type="evidence" value="ECO:0007669"/>
    <property type="project" value="TreeGrafter"/>
</dbReference>
<dbReference type="GO" id="GO:0003824">
    <property type="term" value="F:catalytic activity"/>
    <property type="evidence" value="ECO:0007669"/>
    <property type="project" value="InterPro"/>
</dbReference>
<dbReference type="InterPro" id="IPR009081">
    <property type="entry name" value="PP-bd_ACP"/>
</dbReference>
<dbReference type="Pfam" id="PF00975">
    <property type="entry name" value="Thioesterase"/>
    <property type="match status" value="1"/>
</dbReference>
<organism evidence="5 6">
    <name type="scientific">Butyricimonas faecalis</name>
    <dbReference type="NCBI Taxonomy" id="2093856"/>
    <lineage>
        <taxon>Bacteria</taxon>
        <taxon>Pseudomonadati</taxon>
        <taxon>Bacteroidota</taxon>
        <taxon>Bacteroidia</taxon>
        <taxon>Bacteroidales</taxon>
        <taxon>Odoribacteraceae</taxon>
        <taxon>Butyricimonas</taxon>
    </lineage>
</organism>
<evidence type="ECO:0000259" key="4">
    <source>
        <dbReference type="PROSITE" id="PS50075"/>
    </source>
</evidence>
<dbReference type="SUPFAM" id="SSF47336">
    <property type="entry name" value="ACP-like"/>
    <property type="match status" value="3"/>
</dbReference>
<dbReference type="Gene3D" id="3.30.300.30">
    <property type="match status" value="2"/>
</dbReference>
<dbReference type="EMBL" id="CP032819">
    <property type="protein sequence ID" value="AZS28121.1"/>
    <property type="molecule type" value="Genomic_DNA"/>
</dbReference>
<dbReference type="SUPFAM" id="SSF52777">
    <property type="entry name" value="CoA-dependent acyltransferases"/>
    <property type="match status" value="2"/>
</dbReference>
<dbReference type="InterPro" id="IPR010071">
    <property type="entry name" value="AA_adenyl_dom"/>
</dbReference>